<proteinExistence type="predicted"/>
<name>A0A7Y0VBP5_STRSA</name>
<dbReference type="EMBL" id="JABBCN010000005">
    <property type="protein sequence ID" value="NMX24856.1"/>
    <property type="molecule type" value="Genomic_DNA"/>
</dbReference>
<protein>
    <submittedName>
        <fullName evidence="1">Uncharacterized protein</fullName>
    </submittedName>
</protein>
<sequence length="70" mass="7731">MKYQITNYGTTPDTAPVLKYQNQLTTALLQTTPVHEVPESTNYGTTPDTAPVHEVPELELTTANEIEGKK</sequence>
<comment type="caution">
    <text evidence="1">The sequence shown here is derived from an EMBL/GenBank/DDBJ whole genome shotgun (WGS) entry which is preliminary data.</text>
</comment>
<evidence type="ECO:0000313" key="1">
    <source>
        <dbReference type="EMBL" id="NMX24856.1"/>
    </source>
</evidence>
<dbReference type="AlphaFoldDB" id="A0A7Y0VBP5"/>
<organism evidence="1">
    <name type="scientific">Streptococcus sanguinis</name>
    <dbReference type="NCBI Taxonomy" id="1305"/>
    <lineage>
        <taxon>Bacteria</taxon>
        <taxon>Bacillati</taxon>
        <taxon>Bacillota</taxon>
        <taxon>Bacilli</taxon>
        <taxon>Lactobacillales</taxon>
        <taxon>Streptococcaceae</taxon>
        <taxon>Streptococcus</taxon>
    </lineage>
</organism>
<accession>A0A7Y0VBP5</accession>
<reference evidence="1" key="1">
    <citation type="submission" date="2020-04" db="EMBL/GenBank/DDBJ databases">
        <authorList>
            <person name="Chakraborty B."/>
            <person name="Walker A.R."/>
            <person name="Burne R.A."/>
        </authorList>
    </citation>
    <scope>NUCLEOTIDE SEQUENCE [LARGE SCALE GENOMIC DNA]</scope>
    <source>
        <strain evidence="1">BCA8</strain>
    </source>
</reference>
<dbReference type="InterPro" id="IPR026471">
    <property type="entry name" value="Zmp_18_rpt"/>
</dbReference>
<gene>
    <name evidence="1" type="ORF">HGP05_10045</name>
</gene>
<dbReference type="NCBIfam" id="TIGR04227">
    <property type="entry name" value="zmp_18_rpt"/>
    <property type="match status" value="2"/>
</dbReference>